<feature type="region of interest" description="Disordered" evidence="3">
    <location>
        <begin position="260"/>
        <end position="284"/>
    </location>
</feature>
<sequence>MTASDGPADSPPQGQDAAQGRGPDDGLRQPGPTTHTYEDGETFGMRLGLPLVRDARRAPPVPSTPRPGRSTDGAQPVAAATHVYEDGESVGMRLGPGLNSDVLGAPPVPSTPRPGRPTGGVQQGPAGPNPLLNPQAILSQLRPNPMYNSNQPAAQENRTIWGQLRHRLSRPRLLICVVISSVALVTLLIVVPVLLTHLNSGPGNQDSPATTTAGPSITGRVAWKSSAVLMRTDEVTSADVIKVGPVHECCPSHGITAEMEAAGPTPINTPVSTTTKETSDQGSRTHVITFSDESGAGKLRGARGVAVSPDSKIWVADQTKALLQVYNMEGIYLGQFSPDAKVYPSKRPHAVSIDKDGHLWVLLIGYPASPDSVVQVRRDGHLKANFDLPGVPRGALRGMAVDLRNSHVFVTRSDGYRGGMQAFNPDGKLLWDVGPQQRMKSPMNVAVNGEGNIFVSDFSTHVIYKYDKTGQYVSKFGGGRLDHPRGICVDDSGHILVVDSLHQRVVMYTGGGRYVHHIAVRVEYPKGVAVGPGGQLVVVNKNTITVFPRY</sequence>
<dbReference type="InterPro" id="IPR001258">
    <property type="entry name" value="NHL_repeat"/>
</dbReference>
<dbReference type="GO" id="GO:0000209">
    <property type="term" value="P:protein polyubiquitination"/>
    <property type="evidence" value="ECO:0007669"/>
    <property type="project" value="TreeGrafter"/>
</dbReference>
<dbReference type="PROSITE" id="PS51125">
    <property type="entry name" value="NHL"/>
    <property type="match status" value="1"/>
</dbReference>
<evidence type="ECO:0000256" key="4">
    <source>
        <dbReference type="SAM" id="Phobius"/>
    </source>
</evidence>
<accession>A0A8K0AAL0</accession>
<feature type="compositionally biased region" description="Polar residues" evidence="3">
    <location>
        <begin position="266"/>
        <end position="284"/>
    </location>
</feature>
<keyword evidence="4" id="KW-1133">Transmembrane helix</keyword>
<protein>
    <submittedName>
        <fullName evidence="5">TRIM3 protein</fullName>
    </submittedName>
</protein>
<gene>
    <name evidence="5" type="primary">TRIM3</name>
    <name evidence="5" type="ORF">BLAG_LOCUS22743</name>
</gene>
<evidence type="ECO:0000313" key="6">
    <source>
        <dbReference type="Proteomes" id="UP000838412"/>
    </source>
</evidence>
<feature type="compositionally biased region" description="Pro residues" evidence="3">
    <location>
        <begin position="106"/>
        <end position="115"/>
    </location>
</feature>
<dbReference type="Pfam" id="PF01436">
    <property type="entry name" value="NHL"/>
    <property type="match status" value="1"/>
</dbReference>
<dbReference type="PANTHER" id="PTHR24104:SF50">
    <property type="entry name" value="SMP-30_GLUCONOLACTONASE_LRE-LIKE REGION DOMAIN-CONTAINING PROTEIN"/>
    <property type="match status" value="1"/>
</dbReference>
<evidence type="ECO:0000313" key="5">
    <source>
        <dbReference type="EMBL" id="CAH1270460.1"/>
    </source>
</evidence>
<dbReference type="InterPro" id="IPR050952">
    <property type="entry name" value="TRIM-NHL_E3_ligases"/>
</dbReference>
<organism evidence="5 6">
    <name type="scientific">Branchiostoma lanceolatum</name>
    <name type="common">Common lancelet</name>
    <name type="synonym">Amphioxus lanceolatum</name>
    <dbReference type="NCBI Taxonomy" id="7740"/>
    <lineage>
        <taxon>Eukaryota</taxon>
        <taxon>Metazoa</taxon>
        <taxon>Chordata</taxon>
        <taxon>Cephalochordata</taxon>
        <taxon>Leptocardii</taxon>
        <taxon>Amphioxiformes</taxon>
        <taxon>Branchiostomatidae</taxon>
        <taxon>Branchiostoma</taxon>
    </lineage>
</organism>
<dbReference type="GO" id="GO:0061630">
    <property type="term" value="F:ubiquitin protein ligase activity"/>
    <property type="evidence" value="ECO:0007669"/>
    <property type="project" value="TreeGrafter"/>
</dbReference>
<dbReference type="Proteomes" id="UP000838412">
    <property type="component" value="Chromosome 7"/>
</dbReference>
<keyword evidence="6" id="KW-1185">Reference proteome</keyword>
<dbReference type="EMBL" id="OV696692">
    <property type="protein sequence ID" value="CAH1270460.1"/>
    <property type="molecule type" value="Genomic_DNA"/>
</dbReference>
<evidence type="ECO:0000256" key="3">
    <source>
        <dbReference type="SAM" id="MobiDB-lite"/>
    </source>
</evidence>
<feature type="transmembrane region" description="Helical" evidence="4">
    <location>
        <begin position="173"/>
        <end position="195"/>
    </location>
</feature>
<keyword evidence="4" id="KW-0472">Membrane</keyword>
<feature type="region of interest" description="Disordered" evidence="3">
    <location>
        <begin position="1"/>
        <end position="77"/>
    </location>
</feature>
<feature type="region of interest" description="Disordered" evidence="3">
    <location>
        <begin position="89"/>
        <end position="134"/>
    </location>
</feature>
<dbReference type="SUPFAM" id="SSF101898">
    <property type="entry name" value="NHL repeat"/>
    <property type="match status" value="1"/>
</dbReference>
<proteinExistence type="predicted"/>
<name>A0A8K0AAL0_BRALA</name>
<keyword evidence="4" id="KW-0812">Transmembrane</keyword>
<dbReference type="Gene3D" id="2.120.10.30">
    <property type="entry name" value="TolB, C-terminal domain"/>
    <property type="match status" value="1"/>
</dbReference>
<evidence type="ECO:0000256" key="1">
    <source>
        <dbReference type="ARBA" id="ARBA00022737"/>
    </source>
</evidence>
<reference evidence="5" key="1">
    <citation type="submission" date="2022-01" db="EMBL/GenBank/DDBJ databases">
        <authorList>
            <person name="Braso-Vives M."/>
        </authorList>
    </citation>
    <scope>NUCLEOTIDE SEQUENCE</scope>
</reference>
<feature type="repeat" description="NHL" evidence="2">
    <location>
        <begin position="470"/>
        <end position="511"/>
    </location>
</feature>
<evidence type="ECO:0000256" key="2">
    <source>
        <dbReference type="PROSITE-ProRule" id="PRU00504"/>
    </source>
</evidence>
<dbReference type="InterPro" id="IPR011042">
    <property type="entry name" value="6-blade_b-propeller_TolB-like"/>
</dbReference>
<dbReference type="PANTHER" id="PTHR24104">
    <property type="entry name" value="E3 UBIQUITIN-PROTEIN LIGASE NHLRC1-RELATED"/>
    <property type="match status" value="1"/>
</dbReference>
<dbReference type="CDD" id="cd05819">
    <property type="entry name" value="NHL"/>
    <property type="match status" value="1"/>
</dbReference>
<dbReference type="GO" id="GO:0043161">
    <property type="term" value="P:proteasome-mediated ubiquitin-dependent protein catabolic process"/>
    <property type="evidence" value="ECO:0007669"/>
    <property type="project" value="TreeGrafter"/>
</dbReference>
<dbReference type="OrthoDB" id="342730at2759"/>
<dbReference type="AlphaFoldDB" id="A0A8K0AAL0"/>
<keyword evidence="1" id="KW-0677">Repeat</keyword>